<comment type="caution">
    <text evidence="1">The sequence shown here is derived from an EMBL/GenBank/DDBJ whole genome shotgun (WGS) entry which is preliminary data.</text>
</comment>
<protein>
    <submittedName>
        <fullName evidence="1">Glycosyl transferase</fullName>
    </submittedName>
</protein>
<accession>A0AAW9I520</accession>
<name>A0AAW9I520_CLOPF</name>
<gene>
    <name evidence="1" type="ORF">GNF68_16985</name>
</gene>
<dbReference type="GO" id="GO:0016740">
    <property type="term" value="F:transferase activity"/>
    <property type="evidence" value="ECO:0007669"/>
    <property type="project" value="UniProtKB-KW"/>
</dbReference>
<dbReference type="AlphaFoldDB" id="A0AAW9I520"/>
<dbReference type="InterPro" id="IPR029044">
    <property type="entry name" value="Nucleotide-diphossugar_trans"/>
</dbReference>
<dbReference type="Gene3D" id="3.90.550.20">
    <property type="match status" value="1"/>
</dbReference>
<evidence type="ECO:0000313" key="2">
    <source>
        <dbReference type="Proteomes" id="UP001288778"/>
    </source>
</evidence>
<evidence type="ECO:0000313" key="1">
    <source>
        <dbReference type="EMBL" id="MDZ4910675.1"/>
    </source>
</evidence>
<dbReference type="EMBL" id="WNUI01000593">
    <property type="protein sequence ID" value="MDZ4910675.1"/>
    <property type="molecule type" value="Genomic_DNA"/>
</dbReference>
<sequence length="54" mass="6556">MDGQNIPKIIHYCWCGGKQKPSKIQKCINSWHKYLRDYEFMEWNESNFDVNCND</sequence>
<reference evidence="1" key="1">
    <citation type="submission" date="2019-11" db="EMBL/GenBank/DDBJ databases">
        <title>Characterization of Clostridium perfringens isolates from swine manure treated agricultural soils.</title>
        <authorList>
            <person name="Wushke S.T."/>
        </authorList>
    </citation>
    <scope>NUCLEOTIDE SEQUENCE</scope>
    <source>
        <strain evidence="1">X94</strain>
    </source>
</reference>
<dbReference type="Proteomes" id="UP001288778">
    <property type="component" value="Unassembled WGS sequence"/>
</dbReference>
<keyword evidence="1" id="KW-0808">Transferase</keyword>
<proteinExistence type="predicted"/>
<feature type="non-terminal residue" evidence="1">
    <location>
        <position position="54"/>
    </location>
</feature>
<organism evidence="1 2">
    <name type="scientific">Clostridium perfringens</name>
    <dbReference type="NCBI Taxonomy" id="1502"/>
    <lineage>
        <taxon>Bacteria</taxon>
        <taxon>Bacillati</taxon>
        <taxon>Bacillota</taxon>
        <taxon>Clostridia</taxon>
        <taxon>Eubacteriales</taxon>
        <taxon>Clostridiaceae</taxon>
        <taxon>Clostridium</taxon>
    </lineage>
</organism>
<dbReference type="SUPFAM" id="SSF53448">
    <property type="entry name" value="Nucleotide-diphospho-sugar transferases"/>
    <property type="match status" value="1"/>
</dbReference>